<dbReference type="PANTHER" id="PTHR15615:SF36">
    <property type="entry name" value="PHO85 CYCLIN-5"/>
    <property type="match status" value="1"/>
</dbReference>
<dbReference type="GO" id="GO:0019901">
    <property type="term" value="F:protein kinase binding"/>
    <property type="evidence" value="ECO:0007669"/>
    <property type="project" value="InterPro"/>
</dbReference>
<feature type="region of interest" description="Disordered" evidence="1">
    <location>
        <begin position="175"/>
        <end position="237"/>
    </location>
</feature>
<dbReference type="Gene3D" id="1.10.472.10">
    <property type="entry name" value="Cyclin-like"/>
    <property type="match status" value="1"/>
</dbReference>
<evidence type="ECO:0000313" key="2">
    <source>
        <dbReference type="EMBL" id="PVU90983.1"/>
    </source>
</evidence>
<evidence type="ECO:0000256" key="1">
    <source>
        <dbReference type="SAM" id="MobiDB-lite"/>
    </source>
</evidence>
<gene>
    <name evidence="2" type="ORF">BB559_004354</name>
</gene>
<evidence type="ECO:0008006" key="4">
    <source>
        <dbReference type="Google" id="ProtNLM"/>
    </source>
</evidence>
<dbReference type="AlphaFoldDB" id="A0A2T9YF77"/>
<comment type="caution">
    <text evidence="2">The sequence shown here is derived from an EMBL/GenBank/DDBJ whole genome shotgun (WGS) entry which is preliminary data.</text>
</comment>
<dbReference type="GO" id="GO:0005634">
    <property type="term" value="C:nucleus"/>
    <property type="evidence" value="ECO:0007669"/>
    <property type="project" value="TreeGrafter"/>
</dbReference>
<dbReference type="EMBL" id="MBFT01000450">
    <property type="protein sequence ID" value="PVU90983.1"/>
    <property type="molecule type" value="Genomic_DNA"/>
</dbReference>
<feature type="region of interest" description="Disordered" evidence="1">
    <location>
        <begin position="1"/>
        <end position="20"/>
    </location>
</feature>
<feature type="compositionally biased region" description="Low complexity" evidence="1">
    <location>
        <begin position="175"/>
        <end position="186"/>
    </location>
</feature>
<dbReference type="PANTHER" id="PTHR15615">
    <property type="match status" value="1"/>
</dbReference>
<dbReference type="InterPro" id="IPR013922">
    <property type="entry name" value="Cyclin_PHO80-like"/>
</dbReference>
<feature type="compositionally biased region" description="Polar residues" evidence="1">
    <location>
        <begin position="187"/>
        <end position="200"/>
    </location>
</feature>
<keyword evidence="3" id="KW-1185">Reference proteome</keyword>
<organism evidence="2 3">
    <name type="scientific">Furculomyces boomerangus</name>
    <dbReference type="NCBI Taxonomy" id="61424"/>
    <lineage>
        <taxon>Eukaryota</taxon>
        <taxon>Fungi</taxon>
        <taxon>Fungi incertae sedis</taxon>
        <taxon>Zoopagomycota</taxon>
        <taxon>Kickxellomycotina</taxon>
        <taxon>Harpellomycetes</taxon>
        <taxon>Harpellales</taxon>
        <taxon>Harpellaceae</taxon>
        <taxon>Furculomyces</taxon>
    </lineage>
</organism>
<feature type="compositionally biased region" description="Polar residues" evidence="1">
    <location>
        <begin position="1"/>
        <end position="14"/>
    </location>
</feature>
<dbReference type="STRING" id="61424.A0A2T9YF77"/>
<dbReference type="OrthoDB" id="286814at2759"/>
<sequence length="446" mass="49683">MLGPKVSSQNPQLKRQHDLYTTDQTVIKKQKYTTTSNKYNQSQFPNSSQNVTSESLKISHLLNPQPELPQRQYTYLKQSQKLPHPKPVDNVQEKHLSNLVNLACAVINNIWPAHSNTQKTQLCSLKAFVTETFKSSKLNTIVLELALIYLLKAKSAISSKRKAEIEQKLSLSLISNSTPASPSDSSKTISNPTTPSPETSLSHDRNHSDSPNTAVNSSNPNTSNLSSPAASPVTPVSNYPTEVKYPLNQGLTTSEINLTLQHYHQLKTELFKNQLKNEHPASVNSDPLKESLARAIVKIIQLRNSKQPNSLLANSTLPSGPNSITKNDIIMPNNPIKSIISDKSSTNLTNLLNEVTNPEQNIAVPSQKKSVDMTICGRRMFVAALISASKYLLDKSYSNKAWNKITGLSVSQINLIEISFLQLIRYHLYVSQYEFNQWRQLTSTVL</sequence>
<reference evidence="2 3" key="1">
    <citation type="journal article" date="2018" name="MBio">
        <title>Comparative Genomics Reveals the Core Gene Toolbox for the Fungus-Insect Symbiosis.</title>
        <authorList>
            <person name="Wang Y."/>
            <person name="Stata M."/>
            <person name="Wang W."/>
            <person name="Stajich J.E."/>
            <person name="White M.M."/>
            <person name="Moncalvo J.M."/>
        </authorList>
    </citation>
    <scope>NUCLEOTIDE SEQUENCE [LARGE SCALE GENOMIC DNA]</scope>
    <source>
        <strain evidence="2 3">AUS-77-4</strain>
    </source>
</reference>
<dbReference type="CDD" id="cd20557">
    <property type="entry name" value="CYCLIN_ScPCL1-like"/>
    <property type="match status" value="1"/>
</dbReference>
<proteinExistence type="predicted"/>
<protein>
    <recommendedName>
        <fullName evidence="4">Cyclin N-terminal domain-containing protein</fullName>
    </recommendedName>
</protein>
<dbReference type="GO" id="GO:0000307">
    <property type="term" value="C:cyclin-dependent protein kinase holoenzyme complex"/>
    <property type="evidence" value="ECO:0007669"/>
    <property type="project" value="TreeGrafter"/>
</dbReference>
<evidence type="ECO:0000313" key="3">
    <source>
        <dbReference type="Proteomes" id="UP000245699"/>
    </source>
</evidence>
<accession>A0A2T9YF77</accession>
<dbReference type="GO" id="GO:0016538">
    <property type="term" value="F:cyclin-dependent protein serine/threonine kinase regulator activity"/>
    <property type="evidence" value="ECO:0007669"/>
    <property type="project" value="TreeGrafter"/>
</dbReference>
<feature type="compositionally biased region" description="Low complexity" evidence="1">
    <location>
        <begin position="216"/>
        <end position="237"/>
    </location>
</feature>
<dbReference type="Proteomes" id="UP000245699">
    <property type="component" value="Unassembled WGS sequence"/>
</dbReference>
<name>A0A2T9YF77_9FUNG</name>
<dbReference type="Pfam" id="PF08613">
    <property type="entry name" value="Cyclin"/>
    <property type="match status" value="1"/>
</dbReference>